<feature type="region of interest" description="Disordered" evidence="1">
    <location>
        <begin position="53"/>
        <end position="72"/>
    </location>
</feature>
<sequence length="72" mass="7012">MTEIIQGNMSPAVEARSAAGCGDIGGGGCHGGDGSTRTPTAEAQSVAGYGHAAGGVAWEDDNDGGAKSSLRY</sequence>
<reference evidence="3" key="1">
    <citation type="journal article" date="2005" name="Nature">
        <title>The map-based sequence of the rice genome.</title>
        <authorList>
            <consortium name="International rice genome sequencing project (IRGSP)"/>
            <person name="Matsumoto T."/>
            <person name="Wu J."/>
            <person name="Kanamori H."/>
            <person name="Katayose Y."/>
            <person name="Fujisawa M."/>
            <person name="Namiki N."/>
            <person name="Mizuno H."/>
            <person name="Yamamoto K."/>
            <person name="Antonio B.A."/>
            <person name="Baba T."/>
            <person name="Sakata K."/>
            <person name="Nagamura Y."/>
            <person name="Aoki H."/>
            <person name="Arikawa K."/>
            <person name="Arita K."/>
            <person name="Bito T."/>
            <person name="Chiden Y."/>
            <person name="Fujitsuka N."/>
            <person name="Fukunaka R."/>
            <person name="Hamada M."/>
            <person name="Harada C."/>
            <person name="Hayashi A."/>
            <person name="Hijishita S."/>
            <person name="Honda M."/>
            <person name="Hosokawa S."/>
            <person name="Ichikawa Y."/>
            <person name="Idonuma A."/>
            <person name="Iijima M."/>
            <person name="Ikeda M."/>
            <person name="Ikeno M."/>
            <person name="Ito K."/>
            <person name="Ito S."/>
            <person name="Ito T."/>
            <person name="Ito Y."/>
            <person name="Ito Y."/>
            <person name="Iwabuchi A."/>
            <person name="Kamiya K."/>
            <person name="Karasawa W."/>
            <person name="Kurita K."/>
            <person name="Katagiri S."/>
            <person name="Kikuta A."/>
            <person name="Kobayashi H."/>
            <person name="Kobayashi N."/>
            <person name="Machita K."/>
            <person name="Maehara T."/>
            <person name="Masukawa M."/>
            <person name="Mizubayashi T."/>
            <person name="Mukai Y."/>
            <person name="Nagasaki H."/>
            <person name="Nagata Y."/>
            <person name="Naito S."/>
            <person name="Nakashima M."/>
            <person name="Nakama Y."/>
            <person name="Nakamichi Y."/>
            <person name="Nakamura M."/>
            <person name="Meguro A."/>
            <person name="Negishi M."/>
            <person name="Ohta I."/>
            <person name="Ohta T."/>
            <person name="Okamoto M."/>
            <person name="Ono N."/>
            <person name="Saji S."/>
            <person name="Sakaguchi M."/>
            <person name="Sakai K."/>
            <person name="Shibata M."/>
            <person name="Shimokawa T."/>
            <person name="Song J."/>
            <person name="Takazaki Y."/>
            <person name="Terasawa K."/>
            <person name="Tsugane M."/>
            <person name="Tsuji K."/>
            <person name="Ueda S."/>
            <person name="Waki K."/>
            <person name="Yamagata H."/>
            <person name="Yamamoto M."/>
            <person name="Yamamoto S."/>
            <person name="Yamane H."/>
            <person name="Yoshiki S."/>
            <person name="Yoshihara R."/>
            <person name="Yukawa K."/>
            <person name="Zhong H."/>
            <person name="Yano M."/>
            <person name="Yuan Q."/>
            <person name="Ouyang S."/>
            <person name="Liu J."/>
            <person name="Jones K.M."/>
            <person name="Gansberger K."/>
            <person name="Moffat K."/>
            <person name="Hill J."/>
            <person name="Bera J."/>
            <person name="Fadrosh D."/>
            <person name="Jin S."/>
            <person name="Johri S."/>
            <person name="Kim M."/>
            <person name="Overton L."/>
            <person name="Reardon M."/>
            <person name="Tsitrin T."/>
            <person name="Vuong H."/>
            <person name="Weaver B."/>
            <person name="Ciecko A."/>
            <person name="Tallon L."/>
            <person name="Jackson J."/>
            <person name="Pai G."/>
            <person name="Aken S.V."/>
            <person name="Utterback T."/>
            <person name="Reidmuller S."/>
            <person name="Feldblyum T."/>
            <person name="Hsiao J."/>
            <person name="Zismann V."/>
            <person name="Iobst S."/>
            <person name="de Vazeille A.R."/>
            <person name="Buell C.R."/>
            <person name="Ying K."/>
            <person name="Li Y."/>
            <person name="Lu T."/>
            <person name="Huang Y."/>
            <person name="Zhao Q."/>
            <person name="Feng Q."/>
            <person name="Zhang L."/>
            <person name="Zhu J."/>
            <person name="Weng Q."/>
            <person name="Mu J."/>
            <person name="Lu Y."/>
            <person name="Fan D."/>
            <person name="Liu Y."/>
            <person name="Guan J."/>
            <person name="Zhang Y."/>
            <person name="Yu S."/>
            <person name="Liu X."/>
            <person name="Zhang Y."/>
            <person name="Hong G."/>
            <person name="Han B."/>
            <person name="Choisne N."/>
            <person name="Demange N."/>
            <person name="Orjeda G."/>
            <person name="Samain S."/>
            <person name="Cattolico L."/>
            <person name="Pelletier E."/>
            <person name="Couloux A."/>
            <person name="Segurens B."/>
            <person name="Wincker P."/>
            <person name="D'Hont A."/>
            <person name="Scarpelli C."/>
            <person name="Weissenbach J."/>
            <person name="Salanoubat M."/>
            <person name="Quetier F."/>
            <person name="Yu Y."/>
            <person name="Kim H.R."/>
            <person name="Rambo T."/>
            <person name="Currie J."/>
            <person name="Collura K."/>
            <person name="Luo M."/>
            <person name="Yang T."/>
            <person name="Ammiraju J.S.S."/>
            <person name="Engler F."/>
            <person name="Soderlund C."/>
            <person name="Wing R.A."/>
            <person name="Palmer L.E."/>
            <person name="de la Bastide M."/>
            <person name="Spiegel L."/>
            <person name="Nascimento L."/>
            <person name="Zutavern T."/>
            <person name="O'Shaughnessy A."/>
            <person name="Dike S."/>
            <person name="Dedhia N."/>
            <person name="Preston R."/>
            <person name="Balija V."/>
            <person name="McCombie W.R."/>
            <person name="Chow T."/>
            <person name="Chen H."/>
            <person name="Chung M."/>
            <person name="Chen C."/>
            <person name="Shaw J."/>
            <person name="Wu H."/>
            <person name="Hsiao K."/>
            <person name="Chao Y."/>
            <person name="Chu M."/>
            <person name="Cheng C."/>
            <person name="Hour A."/>
            <person name="Lee P."/>
            <person name="Lin S."/>
            <person name="Lin Y."/>
            <person name="Liou J."/>
            <person name="Liu S."/>
            <person name="Hsing Y."/>
            <person name="Raghuvanshi S."/>
            <person name="Mohanty A."/>
            <person name="Bharti A.K."/>
            <person name="Gaur A."/>
            <person name="Gupta V."/>
            <person name="Kumar D."/>
            <person name="Ravi V."/>
            <person name="Vij S."/>
            <person name="Kapur A."/>
            <person name="Khurana P."/>
            <person name="Khurana P."/>
            <person name="Khurana J.P."/>
            <person name="Tyagi A.K."/>
            <person name="Gaikwad K."/>
            <person name="Singh A."/>
            <person name="Dalal V."/>
            <person name="Srivastava S."/>
            <person name="Dixit A."/>
            <person name="Pal A.K."/>
            <person name="Ghazi I.A."/>
            <person name="Yadav M."/>
            <person name="Pandit A."/>
            <person name="Bhargava A."/>
            <person name="Sureshbabu K."/>
            <person name="Batra K."/>
            <person name="Sharma T.R."/>
            <person name="Mohapatra T."/>
            <person name="Singh N.K."/>
            <person name="Messing J."/>
            <person name="Nelson A.B."/>
            <person name="Fuks G."/>
            <person name="Kavchok S."/>
            <person name="Keizer G."/>
            <person name="Linton E."/>
            <person name="Llaca V."/>
            <person name="Song R."/>
            <person name="Tanyolac B."/>
            <person name="Young S."/>
            <person name="Ho-Il K."/>
            <person name="Hahn J.H."/>
            <person name="Sangsakoo G."/>
            <person name="Vanavichit A."/>
            <person name="de Mattos Luiz.A.T."/>
            <person name="Zimmer P.D."/>
            <person name="Malone G."/>
            <person name="Dellagostin O."/>
            <person name="de Oliveira A.C."/>
            <person name="Bevan M."/>
            <person name="Bancroft I."/>
            <person name="Minx P."/>
            <person name="Cordum H."/>
            <person name="Wilson R."/>
            <person name="Cheng Z."/>
            <person name="Jin W."/>
            <person name="Jiang J."/>
            <person name="Leong S.A."/>
            <person name="Iwama H."/>
            <person name="Gojobori T."/>
            <person name="Itoh T."/>
            <person name="Niimura Y."/>
            <person name="Fujii Y."/>
            <person name="Habara T."/>
            <person name="Sakai H."/>
            <person name="Sato Y."/>
            <person name="Wilson G."/>
            <person name="Kumar K."/>
            <person name="McCouch S."/>
            <person name="Juretic N."/>
            <person name="Hoen D."/>
            <person name="Wright S."/>
            <person name="Bruskiewich R."/>
            <person name="Bureau T."/>
            <person name="Miyao A."/>
            <person name="Hirochika H."/>
            <person name="Nishikawa T."/>
            <person name="Kadowaki K."/>
            <person name="Sugiura M."/>
            <person name="Burr B."/>
            <person name="Sasaki T."/>
        </authorList>
    </citation>
    <scope>NUCLEOTIDE SEQUENCE [LARGE SCALE GENOMIC DNA]</scope>
    <source>
        <strain evidence="3">cv. Nipponbare</strain>
    </source>
</reference>
<evidence type="ECO:0000256" key="1">
    <source>
        <dbReference type="SAM" id="MobiDB-lite"/>
    </source>
</evidence>
<organism evidence="2 3">
    <name type="scientific">Oryza sativa subsp. japonica</name>
    <name type="common">Rice</name>
    <dbReference type="NCBI Taxonomy" id="39947"/>
    <lineage>
        <taxon>Eukaryota</taxon>
        <taxon>Viridiplantae</taxon>
        <taxon>Streptophyta</taxon>
        <taxon>Embryophyta</taxon>
        <taxon>Tracheophyta</taxon>
        <taxon>Spermatophyta</taxon>
        <taxon>Magnoliopsida</taxon>
        <taxon>Liliopsida</taxon>
        <taxon>Poales</taxon>
        <taxon>Poaceae</taxon>
        <taxon>BOP clade</taxon>
        <taxon>Oryzoideae</taxon>
        <taxon>Oryzeae</taxon>
        <taxon>Oryzinae</taxon>
        <taxon>Oryza</taxon>
        <taxon>Oryza sativa</taxon>
    </lineage>
</organism>
<dbReference type="AlphaFoldDB" id="Q5Z743"/>
<name>Q5Z743_ORYSJ</name>
<gene>
    <name evidence="2" type="primary">OSJNBa0012F14.40</name>
</gene>
<protein>
    <submittedName>
        <fullName evidence="2">Uncharacterized protein</fullName>
    </submittedName>
</protein>
<reference evidence="3" key="2">
    <citation type="journal article" date="2008" name="Nucleic Acids Res.">
        <title>The rice annotation project database (RAP-DB): 2008 update.</title>
        <authorList>
            <consortium name="The rice annotation project (RAP)"/>
        </authorList>
    </citation>
    <scope>GENOME REANNOTATION</scope>
    <source>
        <strain evidence="3">cv. Nipponbare</strain>
    </source>
</reference>
<dbReference type="EMBL" id="AP004784">
    <property type="protein sequence ID" value="BAD61896.1"/>
    <property type="molecule type" value="Genomic_DNA"/>
</dbReference>
<accession>Q5Z743</accession>
<dbReference type="Proteomes" id="UP000000763">
    <property type="component" value="Chromosome 6"/>
</dbReference>
<evidence type="ECO:0000313" key="2">
    <source>
        <dbReference type="EMBL" id="BAD61896.1"/>
    </source>
</evidence>
<proteinExistence type="predicted"/>
<evidence type="ECO:0000313" key="3">
    <source>
        <dbReference type="Proteomes" id="UP000000763"/>
    </source>
</evidence>